<feature type="transmembrane region" description="Helical" evidence="1">
    <location>
        <begin position="37"/>
        <end position="58"/>
    </location>
</feature>
<feature type="transmembrane region" description="Helical" evidence="1">
    <location>
        <begin position="12"/>
        <end position="30"/>
    </location>
</feature>
<evidence type="ECO:0000313" key="3">
    <source>
        <dbReference type="Proteomes" id="UP001151081"/>
    </source>
</evidence>
<feature type="transmembrane region" description="Helical" evidence="1">
    <location>
        <begin position="189"/>
        <end position="207"/>
    </location>
</feature>
<protein>
    <submittedName>
        <fullName evidence="2">Uncharacterized protein</fullName>
    </submittedName>
</protein>
<sequence length="708" mass="74689">MRFGLPRDPAQLAALLAALIALVLAPRIVRPATKTRLFLALASLTAAALSAAYVALYLRGGPRIIDATSYFLEARALANGHLAFPLDEPVASTLGRFLVRTDGPDGPTAAVLFPPGYPALLALGFLAHAPLAVGPLLAAALTIATYALAERALPEGTPLADRLSIPRLATLFSVLCAALRYHTADTMSHGLAALCFTSALALALTAVRALEAGTATRALLPSLGTGFFAGWLAATRPPSAVALLLALAFLVVTTRRTTAHAPRSSRLTALALLALGALPGLALLVAHQHAATGELFTSSQRLYYALSDGPPGCFRYGFGASIGCLGEHGDFVRHNLPNGYGAYAAAATTLRRLKQHLVDAGNAEPFTLLVLFGAILAARIPRARLLPVAVALQIAAYVPFYFDGNYPGGGARFYADVLPLEHILAALAATHIAARAQNLGRASRRIAALVALVPLGFAFRAGFDHALLRDREGGLPMFEPARLGKLPPRALVFVDTDHGFNLAYDPWTSNERTIARYRGDALDRFAWEAHGRPPAYRYLFPIPPDGEPPPSPPHLVPYSFDPQAPLALEGENLWPALAQKDAWALPAWATDACASDRRWLAVSPADPTKTGSITVSLPAPFLAGRSLVPRLALLGPASVSVTLVVDGRPLHTHDLAPAAAPHPPCVTLPAFPIPSAARSVALTLRLGPQPAGSLVTLDRLDFLENESH</sequence>
<accession>A0A9X4AQC1</accession>
<comment type="caution">
    <text evidence="2">The sequence shown here is derived from an EMBL/GenBank/DDBJ whole genome shotgun (WGS) entry which is preliminary data.</text>
</comment>
<feature type="transmembrane region" description="Helical" evidence="1">
    <location>
        <begin position="267"/>
        <end position="286"/>
    </location>
</feature>
<reference evidence="2 3" key="1">
    <citation type="submission" date="2021-04" db="EMBL/GenBank/DDBJ databases">
        <title>Genome analysis of Polyangium sp.</title>
        <authorList>
            <person name="Li Y."/>
            <person name="Wang J."/>
        </authorList>
    </citation>
    <scope>NUCLEOTIDE SEQUENCE [LARGE SCALE GENOMIC DNA]</scope>
    <source>
        <strain evidence="2 3">SDU14</strain>
    </source>
</reference>
<evidence type="ECO:0000256" key="1">
    <source>
        <dbReference type="SAM" id="Phobius"/>
    </source>
</evidence>
<proteinExistence type="predicted"/>
<feature type="transmembrane region" description="Helical" evidence="1">
    <location>
        <begin position="119"/>
        <end position="144"/>
    </location>
</feature>
<feature type="transmembrane region" description="Helical" evidence="1">
    <location>
        <begin position="414"/>
        <end position="434"/>
    </location>
</feature>
<dbReference type="RefSeq" id="WP_272417225.1">
    <property type="nucleotide sequence ID" value="NZ_JAGTJJ010000002.1"/>
</dbReference>
<keyword evidence="1" id="KW-1133">Transmembrane helix</keyword>
<keyword evidence="1" id="KW-0812">Transmembrane</keyword>
<feature type="transmembrane region" description="Helical" evidence="1">
    <location>
        <begin position="446"/>
        <end position="463"/>
    </location>
</feature>
<evidence type="ECO:0000313" key="2">
    <source>
        <dbReference type="EMBL" id="MDC3980196.1"/>
    </source>
</evidence>
<feature type="transmembrane region" description="Helical" evidence="1">
    <location>
        <begin position="360"/>
        <end position="378"/>
    </location>
</feature>
<gene>
    <name evidence="2" type="ORF">KEG57_06810</name>
</gene>
<dbReference type="EMBL" id="JAGTJJ010000002">
    <property type="protein sequence ID" value="MDC3980196.1"/>
    <property type="molecule type" value="Genomic_DNA"/>
</dbReference>
<name>A0A9X4AQC1_9BACT</name>
<dbReference type="AlphaFoldDB" id="A0A9X4AQC1"/>
<keyword evidence="3" id="KW-1185">Reference proteome</keyword>
<feature type="transmembrane region" description="Helical" evidence="1">
    <location>
        <begin position="385"/>
        <end position="402"/>
    </location>
</feature>
<feature type="transmembrane region" description="Helical" evidence="1">
    <location>
        <begin position="239"/>
        <end position="255"/>
    </location>
</feature>
<dbReference type="Proteomes" id="UP001151081">
    <property type="component" value="Unassembled WGS sequence"/>
</dbReference>
<organism evidence="2 3">
    <name type="scientific">Polyangium jinanense</name>
    <dbReference type="NCBI Taxonomy" id="2829994"/>
    <lineage>
        <taxon>Bacteria</taxon>
        <taxon>Pseudomonadati</taxon>
        <taxon>Myxococcota</taxon>
        <taxon>Polyangia</taxon>
        <taxon>Polyangiales</taxon>
        <taxon>Polyangiaceae</taxon>
        <taxon>Polyangium</taxon>
    </lineage>
</organism>
<keyword evidence="1" id="KW-0472">Membrane</keyword>